<reference evidence="3" key="1">
    <citation type="journal article" date="2013" name="Nature">
        <title>Draft genome of the wheat A-genome progenitor Triticum urartu.</title>
        <authorList>
            <person name="Ling H.Q."/>
            <person name="Zhao S."/>
            <person name="Liu D."/>
            <person name="Wang J."/>
            <person name="Sun H."/>
            <person name="Zhang C."/>
            <person name="Fan H."/>
            <person name="Li D."/>
            <person name="Dong L."/>
            <person name="Tao Y."/>
            <person name="Gao C."/>
            <person name="Wu H."/>
            <person name="Li Y."/>
            <person name="Cui Y."/>
            <person name="Guo X."/>
            <person name="Zheng S."/>
            <person name="Wang B."/>
            <person name="Yu K."/>
            <person name="Liang Q."/>
            <person name="Yang W."/>
            <person name="Lou X."/>
            <person name="Chen J."/>
            <person name="Feng M."/>
            <person name="Jian J."/>
            <person name="Zhang X."/>
            <person name="Luo G."/>
            <person name="Jiang Y."/>
            <person name="Liu J."/>
            <person name="Wang Z."/>
            <person name="Sha Y."/>
            <person name="Zhang B."/>
            <person name="Wu H."/>
            <person name="Tang D."/>
            <person name="Shen Q."/>
            <person name="Xue P."/>
            <person name="Zou S."/>
            <person name="Wang X."/>
            <person name="Liu X."/>
            <person name="Wang F."/>
            <person name="Yang Y."/>
            <person name="An X."/>
            <person name="Dong Z."/>
            <person name="Zhang K."/>
            <person name="Zhang X."/>
            <person name="Luo M.C."/>
            <person name="Dvorak J."/>
            <person name="Tong Y."/>
            <person name="Wang J."/>
            <person name="Yang H."/>
            <person name="Li Z."/>
            <person name="Wang D."/>
            <person name="Zhang A."/>
            <person name="Wang J."/>
        </authorList>
    </citation>
    <scope>NUCLEOTIDE SEQUENCE</scope>
    <source>
        <strain evidence="3">cv. G1812</strain>
    </source>
</reference>
<evidence type="ECO:0000313" key="3">
    <source>
        <dbReference type="Proteomes" id="UP000015106"/>
    </source>
</evidence>
<keyword evidence="3" id="KW-1185">Reference proteome</keyword>
<evidence type="ECO:0000313" key="2">
    <source>
        <dbReference type="EnsemblPlants" id="TuG1812G0600001456.01.T01.cds376436"/>
    </source>
</evidence>
<evidence type="ECO:0000256" key="1">
    <source>
        <dbReference type="SAM" id="Phobius"/>
    </source>
</evidence>
<dbReference type="AlphaFoldDB" id="A0A8R7QLQ5"/>
<keyword evidence="1" id="KW-0812">Transmembrane</keyword>
<dbReference type="Gramene" id="TuG1812G0600001456.01.T01">
    <property type="protein sequence ID" value="TuG1812G0600001456.01.T01.cds376436"/>
    <property type="gene ID" value="TuG1812G0600001456.01"/>
</dbReference>
<reference evidence="2" key="2">
    <citation type="submission" date="2018-03" db="EMBL/GenBank/DDBJ databases">
        <title>The Triticum urartu genome reveals the dynamic nature of wheat genome evolution.</title>
        <authorList>
            <person name="Ling H."/>
            <person name="Ma B."/>
            <person name="Shi X."/>
            <person name="Liu H."/>
            <person name="Dong L."/>
            <person name="Sun H."/>
            <person name="Cao Y."/>
            <person name="Gao Q."/>
            <person name="Zheng S."/>
            <person name="Li Y."/>
            <person name="Yu Y."/>
            <person name="Du H."/>
            <person name="Qi M."/>
            <person name="Li Y."/>
            <person name="Yu H."/>
            <person name="Cui Y."/>
            <person name="Wang N."/>
            <person name="Chen C."/>
            <person name="Wu H."/>
            <person name="Zhao Y."/>
            <person name="Zhang J."/>
            <person name="Li Y."/>
            <person name="Zhou W."/>
            <person name="Zhang B."/>
            <person name="Hu W."/>
            <person name="Eijk M."/>
            <person name="Tang J."/>
            <person name="Witsenboer H."/>
            <person name="Zhao S."/>
            <person name="Li Z."/>
            <person name="Zhang A."/>
            <person name="Wang D."/>
            <person name="Liang C."/>
        </authorList>
    </citation>
    <scope>NUCLEOTIDE SEQUENCE [LARGE SCALE GENOMIC DNA]</scope>
    <source>
        <strain evidence="2">cv. G1812</strain>
    </source>
</reference>
<reference evidence="2" key="3">
    <citation type="submission" date="2022-06" db="UniProtKB">
        <authorList>
            <consortium name="EnsemblPlants"/>
        </authorList>
    </citation>
    <scope>IDENTIFICATION</scope>
</reference>
<feature type="transmembrane region" description="Helical" evidence="1">
    <location>
        <begin position="42"/>
        <end position="59"/>
    </location>
</feature>
<dbReference type="EnsemblPlants" id="TuG1812G0600001456.01.T01">
    <property type="protein sequence ID" value="TuG1812G0600001456.01.T01.cds376436"/>
    <property type="gene ID" value="TuG1812G0600001456.01"/>
</dbReference>
<keyword evidence="1" id="KW-0472">Membrane</keyword>
<protein>
    <submittedName>
        <fullName evidence="2">Uncharacterized protein</fullName>
    </submittedName>
</protein>
<accession>A0A8R7QLQ5</accession>
<keyword evidence="1" id="KW-1133">Transmembrane helix</keyword>
<proteinExistence type="predicted"/>
<dbReference type="Proteomes" id="UP000015106">
    <property type="component" value="Chromosome 6"/>
</dbReference>
<organism evidence="2 3">
    <name type="scientific">Triticum urartu</name>
    <name type="common">Red wild einkorn</name>
    <name type="synonym">Crithodium urartu</name>
    <dbReference type="NCBI Taxonomy" id="4572"/>
    <lineage>
        <taxon>Eukaryota</taxon>
        <taxon>Viridiplantae</taxon>
        <taxon>Streptophyta</taxon>
        <taxon>Embryophyta</taxon>
        <taxon>Tracheophyta</taxon>
        <taxon>Spermatophyta</taxon>
        <taxon>Magnoliopsida</taxon>
        <taxon>Liliopsida</taxon>
        <taxon>Poales</taxon>
        <taxon>Poaceae</taxon>
        <taxon>BOP clade</taxon>
        <taxon>Pooideae</taxon>
        <taxon>Triticodae</taxon>
        <taxon>Triticeae</taxon>
        <taxon>Triticinae</taxon>
        <taxon>Triticum</taxon>
    </lineage>
</organism>
<sequence>MYFFHFWSKSCKIRNFPFVFVLQWCFTKCGTFKHVCKKNDHNFLIIFAIILGFTVHLGGETSCHSSILFHEMFSAGQPYVVVSTQIFLFRTTQL</sequence>
<name>A0A8R7QLQ5_TRIUA</name>